<dbReference type="SUPFAM" id="SSF51182">
    <property type="entry name" value="RmlC-like cupins"/>
    <property type="match status" value="1"/>
</dbReference>
<evidence type="ECO:0000259" key="5">
    <source>
        <dbReference type="PROSITE" id="PS01124"/>
    </source>
</evidence>
<dbReference type="Gene3D" id="1.10.10.60">
    <property type="entry name" value="Homeodomain-like"/>
    <property type="match status" value="1"/>
</dbReference>
<dbReference type="InterPro" id="IPR020449">
    <property type="entry name" value="Tscrpt_reg_AraC-type_HTH"/>
</dbReference>
<feature type="region of interest" description="Disordered" evidence="4">
    <location>
        <begin position="1"/>
        <end position="33"/>
    </location>
</feature>
<evidence type="ECO:0000256" key="3">
    <source>
        <dbReference type="ARBA" id="ARBA00023163"/>
    </source>
</evidence>
<keyword evidence="2" id="KW-0238">DNA-binding</keyword>
<name>A0ABY4N1V7_9MICO</name>
<dbReference type="SMART" id="SM00342">
    <property type="entry name" value="HTH_ARAC"/>
    <property type="match status" value="1"/>
</dbReference>
<dbReference type="EMBL" id="CP097160">
    <property type="protein sequence ID" value="UQN15223.1"/>
    <property type="molecule type" value="Genomic_DNA"/>
</dbReference>
<keyword evidence="3" id="KW-0804">Transcription</keyword>
<organism evidence="6">
    <name type="scientific">Gulosibacter sediminis</name>
    <dbReference type="NCBI Taxonomy" id="1729695"/>
    <lineage>
        <taxon>Bacteria</taxon>
        <taxon>Bacillati</taxon>
        <taxon>Actinomycetota</taxon>
        <taxon>Actinomycetes</taxon>
        <taxon>Micrococcales</taxon>
        <taxon>Microbacteriaceae</taxon>
        <taxon>Gulosibacter</taxon>
    </lineage>
</organism>
<proteinExistence type="predicted"/>
<gene>
    <name evidence="6" type="ORF">M3M28_01760</name>
</gene>
<sequence length="340" mass="37131">MSQAWTDTEVTEGPDGTPTGTIDAPGGGPDQFGPVNLTLAQFQQQVNASFVPLIVTSELGDDFRGRINGVNVHGVGFTDVRADPQLVERTPELIAEATEHFYKISLHLEGTGMLRQGGRSVTLSPGDLAIYDTSVPYELEFTHRFRSLVIMLPHARLSVPHRLSSQFTAILLAGSEGLGRVVSPFLATLGTNMHELRGPAGAKLVQNAVDLLDTLLSNELDLAKFAADPHLSLLQQVRDRIDDNLGDPGLSPNSIAADAFISVRHLHNLFQDQGQTVASYIRTRRLERTYLDLTSPEHADVSVAAIGNRWGFKDPAHFSRAFKQAYGESPRDVRRHALGR</sequence>
<evidence type="ECO:0000256" key="2">
    <source>
        <dbReference type="ARBA" id="ARBA00023125"/>
    </source>
</evidence>
<dbReference type="InterPro" id="IPR011051">
    <property type="entry name" value="RmlC_Cupin_sf"/>
</dbReference>
<dbReference type="SUPFAM" id="SSF46689">
    <property type="entry name" value="Homeodomain-like"/>
    <property type="match status" value="1"/>
</dbReference>
<dbReference type="InterPro" id="IPR018060">
    <property type="entry name" value="HTH_AraC"/>
</dbReference>
<protein>
    <submittedName>
        <fullName evidence="6">Helix-turn-helix domain-containing protein</fullName>
    </submittedName>
</protein>
<keyword evidence="1" id="KW-0805">Transcription regulation</keyword>
<dbReference type="PANTHER" id="PTHR46796">
    <property type="entry name" value="HTH-TYPE TRANSCRIPTIONAL ACTIVATOR RHAS-RELATED"/>
    <property type="match status" value="1"/>
</dbReference>
<dbReference type="PRINTS" id="PR00032">
    <property type="entry name" value="HTHARAC"/>
</dbReference>
<dbReference type="InterPro" id="IPR035418">
    <property type="entry name" value="AraC-bd_2"/>
</dbReference>
<reference evidence="6" key="1">
    <citation type="submission" date="2022-05" db="EMBL/GenBank/DDBJ databases">
        <title>Complete genome sequence of toluene-degrading Gulosibacter sediminis strain ACHW.36C.</title>
        <authorList>
            <person name="Wai A.C."/>
            <person name="Lai G.K."/>
            <person name="Griffin S.D."/>
            <person name="Leung F.C."/>
        </authorList>
    </citation>
    <scope>NUCLEOTIDE SEQUENCE [LARGE SCALE GENOMIC DNA]</scope>
    <source>
        <strain evidence="6">ACHW.36C</strain>
    </source>
</reference>
<dbReference type="InterPro" id="IPR009057">
    <property type="entry name" value="Homeodomain-like_sf"/>
</dbReference>
<evidence type="ECO:0000313" key="6">
    <source>
        <dbReference type="EMBL" id="UQN15223.1"/>
    </source>
</evidence>
<dbReference type="Pfam" id="PF14525">
    <property type="entry name" value="AraC_binding_2"/>
    <property type="match status" value="1"/>
</dbReference>
<evidence type="ECO:0000256" key="4">
    <source>
        <dbReference type="SAM" id="MobiDB-lite"/>
    </source>
</evidence>
<accession>A0ABY4N1V7</accession>
<dbReference type="PROSITE" id="PS01124">
    <property type="entry name" value="HTH_ARAC_FAMILY_2"/>
    <property type="match status" value="1"/>
</dbReference>
<dbReference type="Pfam" id="PF12833">
    <property type="entry name" value="HTH_18"/>
    <property type="match status" value="1"/>
</dbReference>
<dbReference type="PANTHER" id="PTHR46796:SF6">
    <property type="entry name" value="ARAC SUBFAMILY"/>
    <property type="match status" value="1"/>
</dbReference>
<feature type="domain" description="HTH araC/xylS-type" evidence="5">
    <location>
        <begin position="235"/>
        <end position="336"/>
    </location>
</feature>
<evidence type="ECO:0000256" key="1">
    <source>
        <dbReference type="ARBA" id="ARBA00023015"/>
    </source>
</evidence>
<dbReference type="InterPro" id="IPR050204">
    <property type="entry name" value="AraC_XylS_family_regulators"/>
</dbReference>